<sequence>MKCEDLYVYGEYSAQAWHGFWKLATDSGFVSEVIHTSSTFGTLKVLF</sequence>
<dbReference type="EMBL" id="KN444004">
    <property type="protein sequence ID" value="KHG28197.1"/>
    <property type="molecule type" value="Genomic_DNA"/>
</dbReference>
<keyword evidence="2" id="KW-1185">Reference proteome</keyword>
<evidence type="ECO:0000313" key="1">
    <source>
        <dbReference type="EMBL" id="KHG28197.1"/>
    </source>
</evidence>
<evidence type="ECO:0000313" key="2">
    <source>
        <dbReference type="Proteomes" id="UP000032142"/>
    </source>
</evidence>
<organism evidence="1 2">
    <name type="scientific">Gossypium arboreum</name>
    <name type="common">Tree cotton</name>
    <name type="synonym">Gossypium nanking</name>
    <dbReference type="NCBI Taxonomy" id="29729"/>
    <lineage>
        <taxon>Eukaryota</taxon>
        <taxon>Viridiplantae</taxon>
        <taxon>Streptophyta</taxon>
        <taxon>Embryophyta</taxon>
        <taxon>Tracheophyta</taxon>
        <taxon>Spermatophyta</taxon>
        <taxon>Magnoliopsida</taxon>
        <taxon>eudicotyledons</taxon>
        <taxon>Gunneridae</taxon>
        <taxon>Pentapetalae</taxon>
        <taxon>rosids</taxon>
        <taxon>malvids</taxon>
        <taxon>Malvales</taxon>
        <taxon>Malvaceae</taxon>
        <taxon>Malvoideae</taxon>
        <taxon>Gossypium</taxon>
    </lineage>
</organism>
<dbReference type="AlphaFoldDB" id="A0A0B0PTL1"/>
<protein>
    <submittedName>
        <fullName evidence="1">Uncharacterized protein</fullName>
    </submittedName>
</protein>
<dbReference type="Proteomes" id="UP000032142">
    <property type="component" value="Unassembled WGS sequence"/>
</dbReference>
<accession>A0A0B0PTL1</accession>
<name>A0A0B0PTL1_GOSAR</name>
<proteinExistence type="predicted"/>
<gene>
    <name evidence="1" type="ORF">F383_35088</name>
</gene>
<reference evidence="2" key="1">
    <citation type="submission" date="2014-09" db="EMBL/GenBank/DDBJ databases">
        <authorList>
            <person name="Mudge J."/>
            <person name="Ramaraj T."/>
            <person name="Lindquist I.E."/>
            <person name="Bharti A.K."/>
            <person name="Sundararajan A."/>
            <person name="Cameron C.T."/>
            <person name="Woodward J.E."/>
            <person name="May G.D."/>
            <person name="Brubaker C."/>
            <person name="Broadhvest J."/>
            <person name="Wilkins T.A."/>
        </authorList>
    </citation>
    <scope>NUCLEOTIDE SEQUENCE</scope>
    <source>
        <strain evidence="2">cv. AKA8401</strain>
    </source>
</reference>